<name>A0A0F4Z8H5_9PEZI</name>
<accession>A0A0F4Z8H5</accession>
<comment type="function">
    <text evidence="10">Guanine nucleotide-exchange factor (GEF) required for the formation or budding of transport vesicles from the ER.</text>
</comment>
<comment type="subcellular location">
    <subcellularLocation>
        <location evidence="10">Endoplasmic reticulum membrane</location>
        <topology evidence="10">Single-pass type II membrane protein</topology>
    </subcellularLocation>
    <subcellularLocation>
        <location evidence="10">Golgi apparatus membrane</location>
        <topology evidence="10">Single-pass type II membrane protein</topology>
    </subcellularLocation>
</comment>
<keyword evidence="3" id="KW-0812">Transmembrane</keyword>
<protein>
    <recommendedName>
        <fullName evidence="10">Guanine nucleotide-exchange factor SEC12</fullName>
    </recommendedName>
</protein>
<dbReference type="Gene3D" id="2.130.10.10">
    <property type="entry name" value="YVTN repeat-like/Quinoprotein amine dehydrogenase"/>
    <property type="match status" value="1"/>
</dbReference>
<evidence type="ECO:0000256" key="2">
    <source>
        <dbReference type="ARBA" id="ARBA00022574"/>
    </source>
</evidence>
<evidence type="ECO:0000256" key="10">
    <source>
        <dbReference type="RuleBase" id="RU369019"/>
    </source>
</evidence>
<dbReference type="GO" id="GO:0000139">
    <property type="term" value="C:Golgi membrane"/>
    <property type="evidence" value="ECO:0007669"/>
    <property type="project" value="UniProtKB-SubCell"/>
</dbReference>
<evidence type="ECO:0000256" key="3">
    <source>
        <dbReference type="ARBA" id="ARBA00022692"/>
    </source>
</evidence>
<dbReference type="Proteomes" id="UP000033483">
    <property type="component" value="Unassembled WGS sequence"/>
</dbReference>
<keyword evidence="7 10" id="KW-0653">Protein transport</keyword>
<dbReference type="GO" id="GO:0006888">
    <property type="term" value="P:endoplasmic reticulum to Golgi vesicle-mediated transport"/>
    <property type="evidence" value="ECO:0007669"/>
    <property type="project" value="UniProtKB-UniRule"/>
</dbReference>
<keyword evidence="8" id="KW-1133">Transmembrane helix</keyword>
<dbReference type="GO" id="GO:0005085">
    <property type="term" value="F:guanyl-nucleotide exchange factor activity"/>
    <property type="evidence" value="ECO:0007669"/>
    <property type="project" value="InterPro"/>
</dbReference>
<evidence type="ECO:0000313" key="12">
    <source>
        <dbReference type="Proteomes" id="UP000033483"/>
    </source>
</evidence>
<keyword evidence="5 10" id="KW-0256">Endoplasmic reticulum</keyword>
<dbReference type="GO" id="GO:0005789">
    <property type="term" value="C:endoplasmic reticulum membrane"/>
    <property type="evidence" value="ECO:0007669"/>
    <property type="project" value="UniProtKB-SubCell"/>
</dbReference>
<dbReference type="PANTHER" id="PTHR23284">
    <property type="entry name" value="PROLACTIN REGULATORY ELEMENT BINDING PROTEIN"/>
    <property type="match status" value="1"/>
</dbReference>
<dbReference type="InterPro" id="IPR015943">
    <property type="entry name" value="WD40/YVTN_repeat-like_dom_sf"/>
</dbReference>
<comment type="caution">
    <text evidence="11">The sequence shown here is derived from an EMBL/GenBank/DDBJ whole genome shotgun (WGS) entry which is preliminary data.</text>
</comment>
<organism evidence="11 12">
    <name type="scientific">Thielaviopsis punctulata</name>
    <dbReference type="NCBI Taxonomy" id="72032"/>
    <lineage>
        <taxon>Eukaryota</taxon>
        <taxon>Fungi</taxon>
        <taxon>Dikarya</taxon>
        <taxon>Ascomycota</taxon>
        <taxon>Pezizomycotina</taxon>
        <taxon>Sordariomycetes</taxon>
        <taxon>Hypocreomycetidae</taxon>
        <taxon>Microascales</taxon>
        <taxon>Ceratocystidaceae</taxon>
        <taxon>Thielaviopsis</taxon>
    </lineage>
</organism>
<evidence type="ECO:0000256" key="9">
    <source>
        <dbReference type="ARBA" id="ARBA00023136"/>
    </source>
</evidence>
<dbReference type="GO" id="GO:0015031">
    <property type="term" value="P:protein transport"/>
    <property type="evidence" value="ECO:0007669"/>
    <property type="project" value="UniProtKB-KW"/>
</dbReference>
<evidence type="ECO:0000256" key="1">
    <source>
        <dbReference type="ARBA" id="ARBA00022448"/>
    </source>
</evidence>
<gene>
    <name evidence="11" type="ORF">TD95_000757</name>
</gene>
<dbReference type="EMBL" id="LAEV01001971">
    <property type="protein sequence ID" value="KKA26817.1"/>
    <property type="molecule type" value="Genomic_DNA"/>
</dbReference>
<evidence type="ECO:0000256" key="7">
    <source>
        <dbReference type="ARBA" id="ARBA00022927"/>
    </source>
</evidence>
<keyword evidence="4 10" id="KW-0677">Repeat</keyword>
<evidence type="ECO:0000256" key="4">
    <source>
        <dbReference type="ARBA" id="ARBA00022737"/>
    </source>
</evidence>
<keyword evidence="2 10" id="KW-0853">WD repeat</keyword>
<sequence length="625" mass="66177">MAPPPLPVATAGLSYPLYACDFDPEDASTLVVGGGGGAGRSGVGNKITVLTLKSPTTLTTTAEIELSRDEDSVTSLAVGSRRADNLLVYAGINSSPADIKAGINQHFRTFAVSFSEKTTSISLLDKAALLPASHPEKYQRVLRLAAPGPEVQIAAAASGLGADFQVVLAELSRNGPIAPKMHGLVELKAEANDIDVLRLGDGEKHQLAYCTNHELFTVNFTPDVRQDAQPTLAYDIPVDPTTGSRPTIRCLRYLTPSFVLLLVNLPRRSGVVLNVIRIPTKAGEKGRLAATARLPRRVAQATALAVRLLAAPVQPGEKLGAAQFAIAVAGHDSSISLFTLEHQCMHDVDLVWDLLLVHTVSETHPLQITGLAFAPFVAPKDGAGPGALALASISMGNTISVHSLPLKTVVDKKAEDKKSRYALALKGSGGAGTRVFILLTVVVLLMALAGQALLESLGQTKDVLGVSKYINNPFQIRSSVAPLPAVTSAKSKSAIDTIIEATTTTVDAVVNTDSPSSDQDKYLAQFLSNIKAEHINGPIFLHEVTEPSTNTQDGDDVHLHGVSHVAAVLAGDEHVGKAWEEISEEQKALWKARLSKAGRWAEHMGESVFKGILFSELAAAVRPQM</sequence>
<dbReference type="GO" id="GO:0003400">
    <property type="term" value="P:regulation of COPII vesicle coating"/>
    <property type="evidence" value="ECO:0007669"/>
    <property type="project" value="UniProtKB-UniRule"/>
</dbReference>
<reference evidence="11 12" key="1">
    <citation type="submission" date="2015-03" db="EMBL/GenBank/DDBJ databases">
        <authorList>
            <person name="Radwan O."/>
            <person name="Al-Naeli F.A."/>
            <person name="Rendon G.A."/>
            <person name="Fields C."/>
        </authorList>
    </citation>
    <scope>NUCLEOTIDE SEQUENCE [LARGE SCALE GENOMIC DNA]</scope>
    <source>
        <strain evidence="11">CR-DP1</strain>
    </source>
</reference>
<proteinExistence type="inferred from homology"/>
<dbReference type="PANTHER" id="PTHR23284:SF0">
    <property type="entry name" value="PROLACTIN REGULATORY ELEMENT-BINDING PROTEIN"/>
    <property type="match status" value="1"/>
</dbReference>
<evidence type="ECO:0000256" key="5">
    <source>
        <dbReference type="ARBA" id="ARBA00022824"/>
    </source>
</evidence>
<evidence type="ECO:0000313" key="11">
    <source>
        <dbReference type="EMBL" id="KKA26817.1"/>
    </source>
</evidence>
<evidence type="ECO:0000256" key="8">
    <source>
        <dbReference type="ARBA" id="ARBA00022989"/>
    </source>
</evidence>
<dbReference type="InterPro" id="IPR045260">
    <property type="entry name" value="Sec12-like"/>
</dbReference>
<dbReference type="AlphaFoldDB" id="A0A0F4Z8H5"/>
<evidence type="ECO:0000256" key="6">
    <source>
        <dbReference type="ARBA" id="ARBA00022892"/>
    </source>
</evidence>
<keyword evidence="9" id="KW-0472">Membrane</keyword>
<comment type="similarity">
    <text evidence="10">Belongs to the WD repeat SEC12 family.</text>
</comment>
<keyword evidence="12" id="KW-1185">Reference proteome</keyword>
<dbReference type="OrthoDB" id="16538at2759"/>
<keyword evidence="6" id="KW-0931">ER-Golgi transport</keyword>
<keyword evidence="1 10" id="KW-0813">Transport</keyword>